<name>A0A9D1T331_9BACT</name>
<keyword evidence="1" id="KW-0472">Membrane</keyword>
<evidence type="ECO:0000256" key="1">
    <source>
        <dbReference type="SAM" id="Phobius"/>
    </source>
</evidence>
<protein>
    <submittedName>
        <fullName evidence="2">AzlD domain-containing protein</fullName>
    </submittedName>
</protein>
<dbReference type="EMBL" id="DVOR01000131">
    <property type="protein sequence ID" value="HIV09284.1"/>
    <property type="molecule type" value="Genomic_DNA"/>
</dbReference>
<dbReference type="AlphaFoldDB" id="A0A9D1T331"/>
<reference evidence="2" key="1">
    <citation type="submission" date="2020-10" db="EMBL/GenBank/DDBJ databases">
        <authorList>
            <person name="Gilroy R."/>
        </authorList>
    </citation>
    <scope>NUCLEOTIDE SEQUENCE</scope>
    <source>
        <strain evidence="2">35461</strain>
    </source>
</reference>
<comment type="caution">
    <text evidence="2">The sequence shown here is derived from an EMBL/GenBank/DDBJ whole genome shotgun (WGS) entry which is preliminary data.</text>
</comment>
<feature type="transmembrane region" description="Helical" evidence="1">
    <location>
        <begin position="39"/>
        <end position="64"/>
    </location>
</feature>
<evidence type="ECO:0000313" key="2">
    <source>
        <dbReference type="EMBL" id="HIV09284.1"/>
    </source>
</evidence>
<organism evidence="2 3">
    <name type="scientific">Candidatus Spyradenecus faecavium</name>
    <dbReference type="NCBI Taxonomy" id="2840947"/>
    <lineage>
        <taxon>Bacteria</taxon>
        <taxon>Pseudomonadati</taxon>
        <taxon>Lentisphaerota</taxon>
        <taxon>Lentisphaeria</taxon>
        <taxon>Lentisphaerales</taxon>
        <taxon>Lentisphaeraceae</taxon>
        <taxon>Lentisphaeraceae incertae sedis</taxon>
        <taxon>Candidatus Spyradenecus</taxon>
    </lineage>
</organism>
<proteinExistence type="predicted"/>
<accession>A0A9D1T331</accession>
<reference evidence="2" key="2">
    <citation type="journal article" date="2021" name="PeerJ">
        <title>Extensive microbial diversity within the chicken gut microbiome revealed by metagenomics and culture.</title>
        <authorList>
            <person name="Gilroy R."/>
            <person name="Ravi A."/>
            <person name="Getino M."/>
            <person name="Pursley I."/>
            <person name="Horton D.L."/>
            <person name="Alikhan N.F."/>
            <person name="Baker D."/>
            <person name="Gharbi K."/>
            <person name="Hall N."/>
            <person name="Watson M."/>
            <person name="Adriaenssens E.M."/>
            <person name="Foster-Nyarko E."/>
            <person name="Jarju S."/>
            <person name="Secka A."/>
            <person name="Antonio M."/>
            <person name="Oren A."/>
            <person name="Chaudhuri R.R."/>
            <person name="La Ragione R."/>
            <person name="Hildebrand F."/>
            <person name="Pallen M.J."/>
        </authorList>
    </citation>
    <scope>NUCLEOTIDE SEQUENCE</scope>
    <source>
        <strain evidence="2">35461</strain>
    </source>
</reference>
<gene>
    <name evidence="2" type="ORF">IAC79_04140</name>
</gene>
<dbReference type="Proteomes" id="UP000886845">
    <property type="component" value="Unassembled WGS sequence"/>
</dbReference>
<sequence>MPERVWLHIAVMAAVTYAIRLLPLILLRREIRNVRFRSFLYYVPYATLTAMTVPAALVATPHFLSGLAGLLVAGLLAYLGRSLLFAAAAASLAVWLAERLL</sequence>
<dbReference type="Pfam" id="PF05437">
    <property type="entry name" value="AzlD"/>
    <property type="match status" value="1"/>
</dbReference>
<keyword evidence="1" id="KW-1133">Transmembrane helix</keyword>
<keyword evidence="1" id="KW-0812">Transmembrane</keyword>
<feature type="transmembrane region" description="Helical" evidence="1">
    <location>
        <begin position="70"/>
        <end position="97"/>
    </location>
</feature>
<evidence type="ECO:0000313" key="3">
    <source>
        <dbReference type="Proteomes" id="UP000886845"/>
    </source>
</evidence>
<feature type="transmembrane region" description="Helical" evidence="1">
    <location>
        <begin position="6"/>
        <end position="27"/>
    </location>
</feature>
<dbReference type="InterPro" id="IPR008407">
    <property type="entry name" value="Brnchd-chn_aa_trnsp_AzlD"/>
</dbReference>